<comment type="caution">
    <text evidence="1">The sequence shown here is derived from an EMBL/GenBank/DDBJ whole genome shotgun (WGS) entry which is preliminary data.</text>
</comment>
<gene>
    <name evidence="1" type="ORF">EYF80_041494</name>
</gene>
<sequence length="117" mass="12570">MLAPMKAVTLHMGRMHVTIAMMKPITPRAMPTISMPIDMPALGVMTELNGIGESTDLPTNLSDYGGGFPLYLMGFSSRGGQLQQRMDPPNSSRAAAAQPRYSAAPISIFCPLWMSGL</sequence>
<reference evidence="1 2" key="1">
    <citation type="submission" date="2019-03" db="EMBL/GenBank/DDBJ databases">
        <title>First draft genome of Liparis tanakae, snailfish: a comprehensive survey of snailfish specific genes.</title>
        <authorList>
            <person name="Kim W."/>
            <person name="Song I."/>
            <person name="Jeong J.-H."/>
            <person name="Kim D."/>
            <person name="Kim S."/>
            <person name="Ryu S."/>
            <person name="Song J.Y."/>
            <person name="Lee S.K."/>
        </authorList>
    </citation>
    <scope>NUCLEOTIDE SEQUENCE [LARGE SCALE GENOMIC DNA]</scope>
    <source>
        <tissue evidence="1">Muscle</tissue>
    </source>
</reference>
<dbReference type="Proteomes" id="UP000314294">
    <property type="component" value="Unassembled WGS sequence"/>
</dbReference>
<name>A0A4Z2G683_9TELE</name>
<organism evidence="1 2">
    <name type="scientific">Liparis tanakae</name>
    <name type="common">Tanaka's snailfish</name>
    <dbReference type="NCBI Taxonomy" id="230148"/>
    <lineage>
        <taxon>Eukaryota</taxon>
        <taxon>Metazoa</taxon>
        <taxon>Chordata</taxon>
        <taxon>Craniata</taxon>
        <taxon>Vertebrata</taxon>
        <taxon>Euteleostomi</taxon>
        <taxon>Actinopterygii</taxon>
        <taxon>Neopterygii</taxon>
        <taxon>Teleostei</taxon>
        <taxon>Neoteleostei</taxon>
        <taxon>Acanthomorphata</taxon>
        <taxon>Eupercaria</taxon>
        <taxon>Perciformes</taxon>
        <taxon>Cottioidei</taxon>
        <taxon>Cottales</taxon>
        <taxon>Liparidae</taxon>
        <taxon>Liparis</taxon>
    </lineage>
</organism>
<proteinExistence type="predicted"/>
<protein>
    <submittedName>
        <fullName evidence="1">Uncharacterized protein</fullName>
    </submittedName>
</protein>
<evidence type="ECO:0000313" key="2">
    <source>
        <dbReference type="Proteomes" id="UP000314294"/>
    </source>
</evidence>
<keyword evidence="2" id="KW-1185">Reference proteome</keyword>
<dbReference type="AlphaFoldDB" id="A0A4Z2G683"/>
<accession>A0A4Z2G683</accession>
<evidence type="ECO:0000313" key="1">
    <source>
        <dbReference type="EMBL" id="TNN48284.1"/>
    </source>
</evidence>
<dbReference type="EMBL" id="SRLO01000703">
    <property type="protein sequence ID" value="TNN48284.1"/>
    <property type="molecule type" value="Genomic_DNA"/>
</dbReference>